<dbReference type="SUPFAM" id="SSF48403">
    <property type="entry name" value="Ankyrin repeat"/>
    <property type="match status" value="1"/>
</dbReference>
<dbReference type="PRINTS" id="PR01415">
    <property type="entry name" value="ANKYRIN"/>
</dbReference>
<feature type="repeat" description="ANK" evidence="3">
    <location>
        <begin position="274"/>
        <end position="306"/>
    </location>
</feature>
<evidence type="ECO:0000313" key="6">
    <source>
        <dbReference type="Proteomes" id="UP001160390"/>
    </source>
</evidence>
<evidence type="ECO:0000313" key="5">
    <source>
        <dbReference type="EMBL" id="CAI6099074.1"/>
    </source>
</evidence>
<dbReference type="InterPro" id="IPR002110">
    <property type="entry name" value="Ankyrin_rpt"/>
</dbReference>
<feature type="repeat" description="ANK" evidence="3">
    <location>
        <begin position="207"/>
        <end position="239"/>
    </location>
</feature>
<reference evidence="5" key="1">
    <citation type="submission" date="2023-01" db="EMBL/GenBank/DDBJ databases">
        <authorList>
            <person name="Piombo E."/>
        </authorList>
    </citation>
    <scope>NUCLEOTIDE SEQUENCE</scope>
</reference>
<evidence type="ECO:0000256" key="3">
    <source>
        <dbReference type="PROSITE-ProRule" id="PRU00023"/>
    </source>
</evidence>
<dbReference type="AlphaFoldDB" id="A0AA35VR24"/>
<dbReference type="InterPro" id="IPR036770">
    <property type="entry name" value="Ankyrin_rpt-contain_sf"/>
</dbReference>
<comment type="caution">
    <text evidence="5">The sequence shown here is derived from an EMBL/GenBank/DDBJ whole genome shotgun (WGS) entry which is preliminary data.</text>
</comment>
<dbReference type="Pfam" id="PF00023">
    <property type="entry name" value="Ank"/>
    <property type="match status" value="1"/>
</dbReference>
<name>A0AA35VR24_9HYPO</name>
<dbReference type="Pfam" id="PF22939">
    <property type="entry name" value="WHD_GPIID"/>
    <property type="match status" value="1"/>
</dbReference>
<dbReference type="PROSITE" id="PS50088">
    <property type="entry name" value="ANK_REPEAT"/>
    <property type="match status" value="5"/>
</dbReference>
<keyword evidence="6" id="KW-1185">Reference proteome</keyword>
<dbReference type="EMBL" id="CABFNP030001307">
    <property type="protein sequence ID" value="CAI6099074.1"/>
    <property type="molecule type" value="Genomic_DNA"/>
</dbReference>
<feature type="repeat" description="ANK" evidence="3">
    <location>
        <begin position="309"/>
        <end position="341"/>
    </location>
</feature>
<feature type="domain" description="GPI inositol-deacylase winged helix" evidence="4">
    <location>
        <begin position="7"/>
        <end position="48"/>
    </location>
</feature>
<proteinExistence type="predicted"/>
<gene>
    <name evidence="5" type="ORF">CCHLO57077_00014361</name>
</gene>
<keyword evidence="2 3" id="KW-0040">ANK repeat</keyword>
<dbReference type="Gene3D" id="1.25.40.20">
    <property type="entry name" value="Ankyrin repeat-containing domain"/>
    <property type="match status" value="1"/>
</dbReference>
<organism evidence="5 6">
    <name type="scientific">Clonostachys chloroleuca</name>
    <dbReference type="NCBI Taxonomy" id="1926264"/>
    <lineage>
        <taxon>Eukaryota</taxon>
        <taxon>Fungi</taxon>
        <taxon>Dikarya</taxon>
        <taxon>Ascomycota</taxon>
        <taxon>Pezizomycotina</taxon>
        <taxon>Sordariomycetes</taxon>
        <taxon>Hypocreomycetidae</taxon>
        <taxon>Hypocreales</taxon>
        <taxon>Bionectriaceae</taxon>
        <taxon>Clonostachys</taxon>
    </lineage>
</organism>
<keyword evidence="1" id="KW-0677">Repeat</keyword>
<accession>A0AA35VR24</accession>
<evidence type="ECO:0000256" key="1">
    <source>
        <dbReference type="ARBA" id="ARBA00022737"/>
    </source>
</evidence>
<feature type="repeat" description="ANK" evidence="3">
    <location>
        <begin position="239"/>
        <end position="271"/>
    </location>
</feature>
<dbReference type="SMART" id="SM00248">
    <property type="entry name" value="ANK"/>
    <property type="match status" value="6"/>
</dbReference>
<protein>
    <recommendedName>
        <fullName evidence="4">GPI inositol-deacylase winged helix domain-containing protein</fullName>
    </recommendedName>
</protein>
<feature type="repeat" description="ANK" evidence="3">
    <location>
        <begin position="344"/>
        <end position="376"/>
    </location>
</feature>
<sequence length="433" mass="47518">MQRINSQLEGFKNLAMKVLFWTTCAMRQLTTVELQHALATKLKQSEFDHEDIPLGGLIVRPVHYTTQIFLQTTLESLHPALQSLPTGICISYLSFAEFRAGPCETLEEFEDRLRRNPLYDYAAKNWAHHAIKDPRSVEVVIDFIQNTSTSEAASQVMLVEKTGSWWESKQNFGETLTGMHLAAYFGLDTIQKKLMTTGNSPNEMNNRYKSPIWYATKNGKADTINVLMEAGADVDGRSSVSTTLYEACRIGSLGTVKLLLSAGANIEARSGSWEGYTPLQIAADKGHLEIIESLLAAGADVHATAGALSGVTALQIAADSGHLEIVERMLASGADVDALGNTQYGYTALQVAALRGHLEVVDRLLAAGADANAFRAEDYGDILHFKEQPKEVGLKLLRDLSLKALISMPSLPNSSIPPSKQQLDKDIRKLYTY</sequence>
<dbReference type="Proteomes" id="UP001160390">
    <property type="component" value="Unassembled WGS sequence"/>
</dbReference>
<evidence type="ECO:0000259" key="4">
    <source>
        <dbReference type="Pfam" id="PF22939"/>
    </source>
</evidence>
<dbReference type="PROSITE" id="PS50297">
    <property type="entry name" value="ANK_REP_REGION"/>
    <property type="match status" value="5"/>
</dbReference>
<dbReference type="InterPro" id="IPR054471">
    <property type="entry name" value="GPIID_WHD"/>
</dbReference>
<dbReference type="Pfam" id="PF12796">
    <property type="entry name" value="Ank_2"/>
    <property type="match status" value="2"/>
</dbReference>
<evidence type="ECO:0000256" key="2">
    <source>
        <dbReference type="ARBA" id="ARBA00023043"/>
    </source>
</evidence>
<dbReference type="PANTHER" id="PTHR24171">
    <property type="entry name" value="ANKYRIN REPEAT DOMAIN-CONTAINING PROTEIN 39-RELATED"/>
    <property type="match status" value="1"/>
</dbReference>